<accession>F4QIY3</accession>
<dbReference type="AlphaFoldDB" id="F4QIY3"/>
<dbReference type="RefSeq" id="WP_006272231.1">
    <property type="nucleotide sequence ID" value="NZ_GL883077.1"/>
</dbReference>
<name>F4QIY3_9CAUL</name>
<organism evidence="2 3">
    <name type="scientific">Asticcacaulis biprosthecium C19</name>
    <dbReference type="NCBI Taxonomy" id="715226"/>
    <lineage>
        <taxon>Bacteria</taxon>
        <taxon>Pseudomonadati</taxon>
        <taxon>Pseudomonadota</taxon>
        <taxon>Alphaproteobacteria</taxon>
        <taxon>Caulobacterales</taxon>
        <taxon>Caulobacteraceae</taxon>
        <taxon>Asticcacaulis</taxon>
    </lineage>
</organism>
<dbReference type="InterPro" id="IPR036291">
    <property type="entry name" value="NAD(P)-bd_dom_sf"/>
</dbReference>
<dbReference type="EMBL" id="GL883077">
    <property type="protein sequence ID" value="EGF93046.1"/>
    <property type="molecule type" value="Genomic_DNA"/>
</dbReference>
<dbReference type="OrthoDB" id="9808276at2"/>
<keyword evidence="1" id="KW-0520">NAD</keyword>
<dbReference type="STRING" id="715226.ABI_14850"/>
<evidence type="ECO:0000313" key="2">
    <source>
        <dbReference type="EMBL" id="EGF93046.1"/>
    </source>
</evidence>
<evidence type="ECO:0000256" key="1">
    <source>
        <dbReference type="ARBA" id="ARBA00023027"/>
    </source>
</evidence>
<gene>
    <name evidence="2" type="ORF">ABI_14850</name>
</gene>
<dbReference type="Gene3D" id="3.40.50.720">
    <property type="entry name" value="NAD(P)-binding Rossmann-like Domain"/>
    <property type="match status" value="1"/>
</dbReference>
<dbReference type="HOGENOM" id="CLU_007383_11_3_5"/>
<dbReference type="Proteomes" id="UP000006512">
    <property type="component" value="Unassembled WGS sequence"/>
</dbReference>
<reference evidence="3" key="1">
    <citation type="submission" date="2011-03" db="EMBL/GenBank/DDBJ databases">
        <title>Draft genome sequence of Brevundimonas diminuta.</title>
        <authorList>
            <person name="Brown P.J.B."/>
            <person name="Buechlein A."/>
            <person name="Hemmerich C."/>
            <person name="Brun Y.V."/>
        </authorList>
    </citation>
    <scope>NUCLEOTIDE SEQUENCE [LARGE SCALE GENOMIC DNA]</scope>
    <source>
        <strain evidence="3">C19</strain>
    </source>
</reference>
<proteinExistence type="predicted"/>
<dbReference type="eggNOG" id="COG0451">
    <property type="taxonomic scope" value="Bacteria"/>
</dbReference>
<dbReference type="CDD" id="cd05266">
    <property type="entry name" value="SDR_a4"/>
    <property type="match status" value="1"/>
</dbReference>
<protein>
    <submittedName>
        <fullName evidence="2">NAD dependent epimerase/dehydratase family protein</fullName>
    </submittedName>
</protein>
<evidence type="ECO:0000313" key="3">
    <source>
        <dbReference type="Proteomes" id="UP000006512"/>
    </source>
</evidence>
<sequence length="269" mass="29339">MNLLVFGYGFIGEAFAKALTFAVPGARITATARDPEKRARLQSQGVIAIDPADSRSAFEAADAVLITPAPGDDGCPAFAALQPVRSGQWIGYLSTTGVYGDRDGGWVWEDSELCPTSAEGRRRVLAESQWLSAGAQVFRLPGLYGPGRNVVERLRDGTARRIHKPGHVFSRLHHDDCASALVASLNRPRPGGAYNLCDDEPAPADQVLAYAAQLTGLPLPDPTAWDDPRYPAMQRFYRDNKRVSNARAKAELGWFPRYPTYREGLRALA</sequence>
<keyword evidence="3" id="KW-1185">Reference proteome</keyword>
<dbReference type="SUPFAM" id="SSF51735">
    <property type="entry name" value="NAD(P)-binding Rossmann-fold domains"/>
    <property type="match status" value="1"/>
</dbReference>
<dbReference type="PANTHER" id="PTHR43574">
    <property type="entry name" value="EPIMERASE-RELATED"/>
    <property type="match status" value="1"/>
</dbReference>